<keyword evidence="1" id="KW-0677">Repeat</keyword>
<accession>A0AAW2IQM6</accession>
<sequence>MLSKCSIRQTRSSINHQAHEKIEEVVASCHGYDKSFVDQIHGYNDSSYGRDVILHCLILFPRQPNEFLYEKVILHFHDLAIEKVGCGSLIYCIALIGGDQRVRLLDQIADVSDFLSNYVIQNLLGLKNEDATKKITSRLQKEIMGLAKRRGGCLVVEKCMEASDDGIITVAMEILDSGEQLFDLLEISLELCD</sequence>
<dbReference type="InterPro" id="IPR001313">
    <property type="entry name" value="Pumilio_RNA-bd_rpt"/>
</dbReference>
<keyword evidence="2" id="KW-0810">Translation regulation</keyword>
<evidence type="ECO:0000256" key="3">
    <source>
        <dbReference type="ARBA" id="ARBA00022884"/>
    </source>
</evidence>
<dbReference type="PANTHER" id="PTHR12537">
    <property type="entry name" value="RNA BINDING PROTEIN PUMILIO-RELATED"/>
    <property type="match status" value="1"/>
</dbReference>
<gene>
    <name evidence="4" type="ORF">Sangu_2474800</name>
</gene>
<evidence type="ECO:0000313" key="4">
    <source>
        <dbReference type="EMBL" id="KAL0284141.1"/>
    </source>
</evidence>
<dbReference type="AlphaFoldDB" id="A0AAW2IQM6"/>
<dbReference type="EMBL" id="JACGWK010001674">
    <property type="protein sequence ID" value="KAL0284141.1"/>
    <property type="molecule type" value="Genomic_DNA"/>
</dbReference>
<proteinExistence type="predicted"/>
<keyword evidence="3" id="KW-0694">RNA-binding</keyword>
<dbReference type="Gene3D" id="1.25.10.10">
    <property type="entry name" value="Leucine-rich Repeat Variant"/>
    <property type="match status" value="1"/>
</dbReference>
<reference evidence="4" key="1">
    <citation type="submission" date="2020-06" db="EMBL/GenBank/DDBJ databases">
        <authorList>
            <person name="Li T."/>
            <person name="Hu X."/>
            <person name="Zhang T."/>
            <person name="Song X."/>
            <person name="Zhang H."/>
            <person name="Dai N."/>
            <person name="Sheng W."/>
            <person name="Hou X."/>
            <person name="Wei L."/>
        </authorList>
    </citation>
    <scope>NUCLEOTIDE SEQUENCE</scope>
    <source>
        <strain evidence="4">G01</strain>
        <tissue evidence="4">Leaf</tissue>
    </source>
</reference>
<name>A0AAW2IQM6_9LAMI</name>
<dbReference type="Pfam" id="PF00806">
    <property type="entry name" value="PUF"/>
    <property type="match status" value="2"/>
</dbReference>
<dbReference type="InterPro" id="IPR016024">
    <property type="entry name" value="ARM-type_fold"/>
</dbReference>
<reference evidence="4" key="2">
    <citation type="journal article" date="2024" name="Plant">
        <title>Genomic evolution and insights into agronomic trait innovations of Sesamum species.</title>
        <authorList>
            <person name="Miao H."/>
            <person name="Wang L."/>
            <person name="Qu L."/>
            <person name="Liu H."/>
            <person name="Sun Y."/>
            <person name="Le M."/>
            <person name="Wang Q."/>
            <person name="Wei S."/>
            <person name="Zheng Y."/>
            <person name="Lin W."/>
            <person name="Duan Y."/>
            <person name="Cao H."/>
            <person name="Xiong S."/>
            <person name="Wang X."/>
            <person name="Wei L."/>
            <person name="Li C."/>
            <person name="Ma Q."/>
            <person name="Ju M."/>
            <person name="Zhao R."/>
            <person name="Li G."/>
            <person name="Mu C."/>
            <person name="Tian Q."/>
            <person name="Mei H."/>
            <person name="Zhang T."/>
            <person name="Gao T."/>
            <person name="Zhang H."/>
        </authorList>
    </citation>
    <scope>NUCLEOTIDE SEQUENCE</scope>
    <source>
        <strain evidence="4">G01</strain>
    </source>
</reference>
<dbReference type="InterPro" id="IPR011989">
    <property type="entry name" value="ARM-like"/>
</dbReference>
<organism evidence="4">
    <name type="scientific">Sesamum angustifolium</name>
    <dbReference type="NCBI Taxonomy" id="2727405"/>
    <lineage>
        <taxon>Eukaryota</taxon>
        <taxon>Viridiplantae</taxon>
        <taxon>Streptophyta</taxon>
        <taxon>Embryophyta</taxon>
        <taxon>Tracheophyta</taxon>
        <taxon>Spermatophyta</taxon>
        <taxon>Magnoliopsida</taxon>
        <taxon>eudicotyledons</taxon>
        <taxon>Gunneridae</taxon>
        <taxon>Pentapetalae</taxon>
        <taxon>asterids</taxon>
        <taxon>lamiids</taxon>
        <taxon>Lamiales</taxon>
        <taxon>Pedaliaceae</taxon>
        <taxon>Sesamum</taxon>
    </lineage>
</organism>
<protein>
    <recommendedName>
        <fullName evidence="5">PUM-HD domain-containing protein</fullName>
    </recommendedName>
</protein>
<dbReference type="SUPFAM" id="SSF48371">
    <property type="entry name" value="ARM repeat"/>
    <property type="match status" value="1"/>
</dbReference>
<evidence type="ECO:0000256" key="1">
    <source>
        <dbReference type="ARBA" id="ARBA00022737"/>
    </source>
</evidence>
<evidence type="ECO:0000256" key="2">
    <source>
        <dbReference type="ARBA" id="ARBA00022845"/>
    </source>
</evidence>
<dbReference type="GO" id="GO:0005737">
    <property type="term" value="C:cytoplasm"/>
    <property type="evidence" value="ECO:0007669"/>
    <property type="project" value="TreeGrafter"/>
</dbReference>
<dbReference type="PANTHER" id="PTHR12537:SF137">
    <property type="entry name" value="PUMILIO HOMOLOG 16-RELATED"/>
    <property type="match status" value="1"/>
</dbReference>
<dbReference type="GO" id="GO:0006417">
    <property type="term" value="P:regulation of translation"/>
    <property type="evidence" value="ECO:0007669"/>
    <property type="project" value="UniProtKB-KW"/>
</dbReference>
<comment type="caution">
    <text evidence="4">The sequence shown here is derived from an EMBL/GenBank/DDBJ whole genome shotgun (WGS) entry which is preliminary data.</text>
</comment>
<evidence type="ECO:0008006" key="5">
    <source>
        <dbReference type="Google" id="ProtNLM"/>
    </source>
</evidence>
<dbReference type="GO" id="GO:0003729">
    <property type="term" value="F:mRNA binding"/>
    <property type="evidence" value="ECO:0007669"/>
    <property type="project" value="TreeGrafter"/>
</dbReference>